<feature type="non-terminal residue" evidence="1">
    <location>
        <position position="1"/>
    </location>
</feature>
<name>A0A0F8YX89_9ZZZZ</name>
<dbReference type="EMBL" id="LAZR01051038">
    <property type="protein sequence ID" value="KKK86023.1"/>
    <property type="molecule type" value="Genomic_DNA"/>
</dbReference>
<comment type="caution">
    <text evidence="1">The sequence shown here is derived from an EMBL/GenBank/DDBJ whole genome shotgun (WGS) entry which is preliminary data.</text>
</comment>
<organism evidence="1">
    <name type="scientific">marine sediment metagenome</name>
    <dbReference type="NCBI Taxonomy" id="412755"/>
    <lineage>
        <taxon>unclassified sequences</taxon>
        <taxon>metagenomes</taxon>
        <taxon>ecological metagenomes</taxon>
    </lineage>
</organism>
<reference evidence="1" key="1">
    <citation type="journal article" date="2015" name="Nature">
        <title>Complex archaea that bridge the gap between prokaryotes and eukaryotes.</title>
        <authorList>
            <person name="Spang A."/>
            <person name="Saw J.H."/>
            <person name="Jorgensen S.L."/>
            <person name="Zaremba-Niedzwiedzka K."/>
            <person name="Martijn J."/>
            <person name="Lind A.E."/>
            <person name="van Eijk R."/>
            <person name="Schleper C."/>
            <person name="Guy L."/>
            <person name="Ettema T.J."/>
        </authorList>
    </citation>
    <scope>NUCLEOTIDE SEQUENCE</scope>
</reference>
<dbReference type="AlphaFoldDB" id="A0A0F8YX89"/>
<accession>A0A0F8YX89</accession>
<evidence type="ECO:0000313" key="1">
    <source>
        <dbReference type="EMBL" id="KKK86023.1"/>
    </source>
</evidence>
<gene>
    <name evidence="1" type="ORF">LCGC14_2767380</name>
</gene>
<sequence length="245" mass="28296">VTSTAVAICDGIKLLESIGKSFNDEDHRWQHIFSSVNRLAMLSLNVGSKVGKVKNIDPDKINIFKTGEFLTRMADIPFRFVEFFQDYEHEDPSLFRFYEKTIIAPFSGIIANVCEMVITDEEKYLKEYEEKGEEAKRPIYEEDPDTELRKIVDYKSVDPKECKETIDSAREIQKIASTIKVTSDAGIKNIISTPKKLYEELHTYLRFRNSLKLRDGDSESDSKTVDLLIIYLTTRLDLLKTLENF</sequence>
<proteinExistence type="predicted"/>
<protein>
    <submittedName>
        <fullName evidence="1">Uncharacterized protein</fullName>
    </submittedName>
</protein>